<dbReference type="AlphaFoldDB" id="A0AAV9HSR6"/>
<feature type="region of interest" description="Disordered" evidence="1">
    <location>
        <begin position="222"/>
        <end position="390"/>
    </location>
</feature>
<accession>A0AAV9HSR6</accession>
<reference evidence="2" key="2">
    <citation type="submission" date="2023-06" db="EMBL/GenBank/DDBJ databases">
        <authorList>
            <consortium name="Lawrence Berkeley National Laboratory"/>
            <person name="Mondo S.J."/>
            <person name="Hensen N."/>
            <person name="Bonometti L."/>
            <person name="Westerberg I."/>
            <person name="Brannstrom I.O."/>
            <person name="Guillou S."/>
            <person name="Cros-Aarteil S."/>
            <person name="Calhoun S."/>
            <person name="Haridas S."/>
            <person name="Kuo A."/>
            <person name="Pangilinan J."/>
            <person name="Riley R."/>
            <person name="Labutti K."/>
            <person name="Andreopoulos B."/>
            <person name="Lipzen A."/>
            <person name="Chen C."/>
            <person name="Yanf M."/>
            <person name="Daum C."/>
            <person name="Ng V."/>
            <person name="Clum A."/>
            <person name="Steindorff A."/>
            <person name="Ohm R."/>
            <person name="Martin F."/>
            <person name="Silar P."/>
            <person name="Natvig D."/>
            <person name="Lalanne C."/>
            <person name="Gautier V."/>
            <person name="Ament-Velasquez S.L."/>
            <person name="Kruys A."/>
            <person name="Hutchinson M.I."/>
            <person name="Powell A.J."/>
            <person name="Barry K."/>
            <person name="Miller A.N."/>
            <person name="Grigoriev I.V."/>
            <person name="Debuchy R."/>
            <person name="Gladieux P."/>
            <person name="Thoren M.H."/>
            <person name="Johannesson H."/>
        </authorList>
    </citation>
    <scope>NUCLEOTIDE SEQUENCE</scope>
    <source>
        <strain evidence="2">PSN324</strain>
    </source>
</reference>
<sequence>MAHHNSSGSVIDTATAQSAGKKHGKLPIRSHGSPRFPTKSHTTLMFSSQPPAPTPAKRKSSPSRQKQLETLLKHYNRLPANPYRLYCSHKKADRARKLFLLKRQQWRNASRQSSFKMEWIKKLRQLQADEASDDEDFTFISRSSSSLTSSDGGDESVVSEATTAITTPGDSDDEFKEAKANKTIKPSLLAVPVSVSTTASGPALAKKSEIVEETKELKPVLVAVSEPVEEKKAKGKKVQEKKAEEKKAQVAKEIKKAKSVAPKPIDKPTTSSPIKSVAGENKSAKRKLDDSPVAAAESAKQQPATKKSKQENGGAGKAVGAAVNPKLAQSLKDQGPPPLMSSAIPSSSARTKPAGRTYQPIVQAMLDDPLGFDDQVHDDNRKQSRQLRDLRRELASFKRYYKHPIPEKVMSGALGPTPDERFETHKKTFTGPEGSDARRGGRASLRQNQHGKSPQRGVVKGRQQQHYQKGGLKGKHQQKQNHSKYKGSRYYSPGPGDNDDINGNNAKVGVMSSAAPKMSDAIARVSGAMPVMSGAISAPKTKRE</sequence>
<gene>
    <name evidence="2" type="ORF">QBC42DRAFT_266387</name>
</gene>
<feature type="region of interest" description="Disordered" evidence="1">
    <location>
        <begin position="1"/>
        <end position="65"/>
    </location>
</feature>
<feature type="compositionally biased region" description="Basic and acidic residues" evidence="1">
    <location>
        <begin position="374"/>
        <end position="390"/>
    </location>
</feature>
<evidence type="ECO:0000256" key="1">
    <source>
        <dbReference type="SAM" id="MobiDB-lite"/>
    </source>
</evidence>
<proteinExistence type="predicted"/>
<feature type="compositionally biased region" description="Polar residues" evidence="1">
    <location>
        <begin position="1"/>
        <end position="18"/>
    </location>
</feature>
<feature type="compositionally biased region" description="Polar residues" evidence="1">
    <location>
        <begin position="39"/>
        <end position="49"/>
    </location>
</feature>
<feature type="region of interest" description="Disordered" evidence="1">
    <location>
        <begin position="407"/>
        <end position="507"/>
    </location>
</feature>
<dbReference type="Proteomes" id="UP001321749">
    <property type="component" value="Unassembled WGS sequence"/>
</dbReference>
<evidence type="ECO:0000313" key="2">
    <source>
        <dbReference type="EMBL" id="KAK4463115.1"/>
    </source>
</evidence>
<protein>
    <submittedName>
        <fullName evidence="2">Uncharacterized protein</fullName>
    </submittedName>
</protein>
<feature type="compositionally biased region" description="Basic residues" evidence="1">
    <location>
        <begin position="472"/>
        <end position="487"/>
    </location>
</feature>
<organism evidence="2 3">
    <name type="scientific">Cladorrhinum samala</name>
    <dbReference type="NCBI Taxonomy" id="585594"/>
    <lineage>
        <taxon>Eukaryota</taxon>
        <taxon>Fungi</taxon>
        <taxon>Dikarya</taxon>
        <taxon>Ascomycota</taxon>
        <taxon>Pezizomycotina</taxon>
        <taxon>Sordariomycetes</taxon>
        <taxon>Sordariomycetidae</taxon>
        <taxon>Sordariales</taxon>
        <taxon>Podosporaceae</taxon>
        <taxon>Cladorrhinum</taxon>
    </lineage>
</organism>
<comment type="caution">
    <text evidence="2">The sequence shown here is derived from an EMBL/GenBank/DDBJ whole genome shotgun (WGS) entry which is preliminary data.</text>
</comment>
<name>A0AAV9HSR6_9PEZI</name>
<reference evidence="2" key="1">
    <citation type="journal article" date="2023" name="Mol. Phylogenet. Evol.">
        <title>Genome-scale phylogeny and comparative genomics of the fungal order Sordariales.</title>
        <authorList>
            <person name="Hensen N."/>
            <person name="Bonometti L."/>
            <person name="Westerberg I."/>
            <person name="Brannstrom I.O."/>
            <person name="Guillou S."/>
            <person name="Cros-Aarteil S."/>
            <person name="Calhoun S."/>
            <person name="Haridas S."/>
            <person name="Kuo A."/>
            <person name="Mondo S."/>
            <person name="Pangilinan J."/>
            <person name="Riley R."/>
            <person name="LaButti K."/>
            <person name="Andreopoulos B."/>
            <person name="Lipzen A."/>
            <person name="Chen C."/>
            <person name="Yan M."/>
            <person name="Daum C."/>
            <person name="Ng V."/>
            <person name="Clum A."/>
            <person name="Steindorff A."/>
            <person name="Ohm R.A."/>
            <person name="Martin F."/>
            <person name="Silar P."/>
            <person name="Natvig D.O."/>
            <person name="Lalanne C."/>
            <person name="Gautier V."/>
            <person name="Ament-Velasquez S.L."/>
            <person name="Kruys A."/>
            <person name="Hutchinson M.I."/>
            <person name="Powell A.J."/>
            <person name="Barry K."/>
            <person name="Miller A.N."/>
            <person name="Grigoriev I.V."/>
            <person name="Debuchy R."/>
            <person name="Gladieux P."/>
            <person name="Hiltunen Thoren M."/>
            <person name="Johannesson H."/>
        </authorList>
    </citation>
    <scope>NUCLEOTIDE SEQUENCE</scope>
    <source>
        <strain evidence="2">PSN324</strain>
    </source>
</reference>
<dbReference type="EMBL" id="MU864963">
    <property type="protein sequence ID" value="KAK4463115.1"/>
    <property type="molecule type" value="Genomic_DNA"/>
</dbReference>
<evidence type="ECO:0000313" key="3">
    <source>
        <dbReference type="Proteomes" id="UP001321749"/>
    </source>
</evidence>
<feature type="compositionally biased region" description="Low complexity" evidence="1">
    <location>
        <begin position="493"/>
        <end position="505"/>
    </location>
</feature>
<keyword evidence="3" id="KW-1185">Reference proteome</keyword>
<feature type="compositionally biased region" description="Basic and acidic residues" evidence="1">
    <location>
        <begin position="228"/>
        <end position="256"/>
    </location>
</feature>